<dbReference type="Proteomes" id="UP000193144">
    <property type="component" value="Unassembled WGS sequence"/>
</dbReference>
<feature type="region of interest" description="Disordered" evidence="1">
    <location>
        <begin position="63"/>
        <end position="86"/>
    </location>
</feature>
<comment type="caution">
    <text evidence="2">The sequence shown here is derived from an EMBL/GenBank/DDBJ whole genome shotgun (WGS) entry which is preliminary data.</text>
</comment>
<dbReference type="AlphaFoldDB" id="A0A1Y1Y0U1"/>
<dbReference type="STRING" id="1231657.A0A1Y1Y0U1"/>
<evidence type="ECO:0000313" key="2">
    <source>
        <dbReference type="EMBL" id="ORX91631.1"/>
    </source>
</evidence>
<feature type="compositionally biased region" description="Basic and acidic residues" evidence="1">
    <location>
        <begin position="63"/>
        <end position="75"/>
    </location>
</feature>
<keyword evidence="3" id="KW-1185">Reference proteome</keyword>
<dbReference type="EMBL" id="MCFA01000448">
    <property type="protein sequence ID" value="ORX91631.1"/>
    <property type="molecule type" value="Genomic_DNA"/>
</dbReference>
<proteinExistence type="predicted"/>
<gene>
    <name evidence="2" type="ORF">BCR34DRAFT_501331</name>
</gene>
<sequence length="86" mass="9516">YRRVQCQRLFVQGRGSQYFEVRAPLEEEENSPQPVPVDGEAAGVRVGKEMAEAWAVVEKRATTTIQEGEKDEAHSELNVSDGLGQA</sequence>
<protein>
    <submittedName>
        <fullName evidence="2">Uncharacterized protein</fullName>
    </submittedName>
</protein>
<accession>A0A1Y1Y0U1</accession>
<reference evidence="2 3" key="1">
    <citation type="submission" date="2016-07" db="EMBL/GenBank/DDBJ databases">
        <title>Pervasive Adenine N6-methylation of Active Genes in Fungi.</title>
        <authorList>
            <consortium name="DOE Joint Genome Institute"/>
            <person name="Mondo S.J."/>
            <person name="Dannebaum R.O."/>
            <person name="Kuo R.C."/>
            <person name="Labutti K."/>
            <person name="Haridas S."/>
            <person name="Kuo A."/>
            <person name="Salamov A."/>
            <person name="Ahrendt S.R."/>
            <person name="Lipzen A."/>
            <person name="Sullivan W."/>
            <person name="Andreopoulos W.B."/>
            <person name="Clum A."/>
            <person name="Lindquist E."/>
            <person name="Daum C."/>
            <person name="Ramamoorthy G.K."/>
            <person name="Gryganskyi A."/>
            <person name="Culley D."/>
            <person name="Magnuson J.K."/>
            <person name="James T.Y."/>
            <person name="O'Malley M.A."/>
            <person name="Stajich J.E."/>
            <person name="Spatafora J.W."/>
            <person name="Visel A."/>
            <person name="Grigoriev I.V."/>
        </authorList>
    </citation>
    <scope>NUCLEOTIDE SEQUENCE [LARGE SCALE GENOMIC DNA]</scope>
    <source>
        <strain evidence="2 3">CBS 115471</strain>
    </source>
</reference>
<organism evidence="2 3">
    <name type="scientific">Clohesyomyces aquaticus</name>
    <dbReference type="NCBI Taxonomy" id="1231657"/>
    <lineage>
        <taxon>Eukaryota</taxon>
        <taxon>Fungi</taxon>
        <taxon>Dikarya</taxon>
        <taxon>Ascomycota</taxon>
        <taxon>Pezizomycotina</taxon>
        <taxon>Dothideomycetes</taxon>
        <taxon>Pleosporomycetidae</taxon>
        <taxon>Pleosporales</taxon>
        <taxon>Lindgomycetaceae</taxon>
        <taxon>Clohesyomyces</taxon>
    </lineage>
</organism>
<evidence type="ECO:0000256" key="1">
    <source>
        <dbReference type="SAM" id="MobiDB-lite"/>
    </source>
</evidence>
<name>A0A1Y1Y0U1_9PLEO</name>
<evidence type="ECO:0000313" key="3">
    <source>
        <dbReference type="Proteomes" id="UP000193144"/>
    </source>
</evidence>
<dbReference type="OrthoDB" id="3689058at2759"/>
<feature type="non-terminal residue" evidence="2">
    <location>
        <position position="1"/>
    </location>
</feature>